<keyword evidence="3" id="KW-1185">Reference proteome</keyword>
<dbReference type="Proteomes" id="UP000727907">
    <property type="component" value="Unassembled WGS sequence"/>
</dbReference>
<evidence type="ECO:0000313" key="2">
    <source>
        <dbReference type="EMBL" id="MBU8874539.1"/>
    </source>
</evidence>
<feature type="compositionally biased region" description="Polar residues" evidence="1">
    <location>
        <begin position="746"/>
        <end position="765"/>
    </location>
</feature>
<accession>A0ABS6IIW9</accession>
<dbReference type="EMBL" id="JAHOPB010000001">
    <property type="protein sequence ID" value="MBU8874539.1"/>
    <property type="molecule type" value="Genomic_DNA"/>
</dbReference>
<evidence type="ECO:0000313" key="3">
    <source>
        <dbReference type="Proteomes" id="UP000727907"/>
    </source>
</evidence>
<proteinExistence type="predicted"/>
<name>A0ABS6IIW9_9HYPH</name>
<feature type="region of interest" description="Disordered" evidence="1">
    <location>
        <begin position="744"/>
        <end position="765"/>
    </location>
</feature>
<evidence type="ECO:0000256" key="1">
    <source>
        <dbReference type="SAM" id="MobiDB-lite"/>
    </source>
</evidence>
<comment type="caution">
    <text evidence="2">The sequence shown here is derived from an EMBL/GenBank/DDBJ whole genome shotgun (WGS) entry which is preliminary data.</text>
</comment>
<gene>
    <name evidence="2" type="ORF">KQ910_12265</name>
</gene>
<sequence>MATPPPVTLTFHMSGDFVTEVTGATGGQTGSNFTGVWVYLYNDQPPSGESNFTTLIDGGQLQSGVTSDGSGNYTATIDLTNTTTTTINGGVVYLLVQSEALTTPGTNAHAHDLTTLITAEADIAINVSNYQYGYSQFEYSLLGKGGDAGDLTAIPGFAQNTQVHVSYSSGPDQYRGYGQSQTTIVDALKNSTSSNVLTYAAGELAGDTMMVISPSNVQMGGGALYPPSDWNDYVTKGFAAQHDLLLSGATNGENDANGVWHNGQYYSYKIQSVQLGAGTWGSAGQYFVFSPKEGSQTQAWMVISEADLQSNLYSAGQGKLYIYEDPYLTQPYTVPGSGSPPGSPDATFVTPGGTNDEFGNILTQAFTGFTAGYWATVANQSNPYNGGTYGPDNWAAQTINLNNNANWDAAYAFDNYRDTAVSPTPSYVHYDAYSEYFFYNSNVYGSAFSDNLSVDVTPGPLIPLGQPGSSSTPSPANNVGNIDFYVYGASEIAPDYTAPTGGPFLAPQSSQTDYLIPDTTSALYLNVVGRDGQTLLRPDLSVQIGIYTGKDANGYGTFEYVTLPTGGNIWQTYTIAGSPGAWTVTSGMNVLGTFGIAGLPVASTVAQGDIGWYQLVLSDLEGRQKVYEFYTTAASTTPGDIEFTIFDVAVAGGANINPNNLSTNFLEIDLNEYRSAPVEMLTFAYAGGASLNQPAAAPIAGTLSGAVFTALDQQNGTGMPAQGNIPLSTAPSVAITGETPLAFGWTGTNNGSHTGTPTNSTATSSGGVTTWGLTSQYTNQIVPGHIAQIVITQTVGGTFSGVLQATPDLDGRWQTETTSTLGNGTYTVTMQELLADGVTPYGPPSVALTLTVSGVAANGAISDTAANISADLDTYGANLPTSITISDNDALTVTVGQITGDAAALAVTQNADTSPYQLIVQDKAGNVAAALSALNSNTHVQQIEFTDVGESVLQIAYTDYQANGTAIDKMTGAHSFLMSVTGQAYSSMSYDYNDDNELTGAQYFHTGITGQAYTGYEADYDGSNRLLSYTFTGVSGQAYHAYEYDYAAGYESVLPHNGLIGQKYFFSNVQGHAYTAYEHDLDAQGLTTRIYYSGIKTQAYSSYEDDYIINSTGSHFAGQKYYFTDIVGRNYTGHEQDLDTSGNLIKEVFTGGQITATQVYSSWENEYANGNGVLTGQKYYQSDITGQDYTGYVVELNAGGQKIGETWTGVTGQSYTAYEYEYANGDGVVTGITHYFTNVQKTEYASYQLDYDVSGTTSTEAQIIYNMNDGSHTIKGLLSTPQTLHSIFDDAMTGGTGADSFVYAPLFGTSVITDFNAGEGDTITLPTSEFADFAYVQAHSTVAGGNTVIVGSNGDSIALQGITTLQESDFLFA</sequence>
<dbReference type="RefSeq" id="WP_216960253.1">
    <property type="nucleotide sequence ID" value="NZ_JAHOPB010000001.1"/>
</dbReference>
<organism evidence="2 3">
    <name type="scientific">Reyranella humidisoli</name>
    <dbReference type="NCBI Taxonomy" id="2849149"/>
    <lineage>
        <taxon>Bacteria</taxon>
        <taxon>Pseudomonadati</taxon>
        <taxon>Pseudomonadota</taxon>
        <taxon>Alphaproteobacteria</taxon>
        <taxon>Hyphomicrobiales</taxon>
        <taxon>Reyranellaceae</taxon>
        <taxon>Reyranella</taxon>
    </lineage>
</organism>
<protein>
    <submittedName>
        <fullName evidence="2">Uncharacterized protein</fullName>
    </submittedName>
</protein>
<reference evidence="2 3" key="1">
    <citation type="submission" date="2021-06" db="EMBL/GenBank/DDBJ databases">
        <authorList>
            <person name="Lee D.H."/>
        </authorList>
    </citation>
    <scope>NUCLEOTIDE SEQUENCE [LARGE SCALE GENOMIC DNA]</scope>
    <source>
        <strain evidence="2 3">MMS21-HV4-11</strain>
    </source>
</reference>